<reference evidence="1 2" key="1">
    <citation type="submission" date="2020-04" db="EMBL/GenBank/DDBJ databases">
        <title>The Whole Genome Analysis of High salt-tolerant Sphingobium yanoikuyae YC-XJ2 with Aryl organophosphorus flame retardants (aryl-OPFRs)-degrading capacity and characteristics of Related phosphotriesterase.</title>
        <authorList>
            <person name="Li X."/>
        </authorList>
    </citation>
    <scope>NUCLEOTIDE SEQUENCE [LARGE SCALE GENOMIC DNA]</scope>
    <source>
        <strain evidence="1 2">YC-XJ2</strain>
    </source>
</reference>
<dbReference type="Proteomes" id="UP000502611">
    <property type="component" value="Chromosome"/>
</dbReference>
<evidence type="ECO:0000313" key="1">
    <source>
        <dbReference type="EMBL" id="QJR01046.1"/>
    </source>
</evidence>
<dbReference type="AlphaFoldDB" id="A0A6M4G2D7"/>
<sequence length="69" mass="7785">MSNFKPGGDAKAISRIASERYGSFLAMFENHGWPERGSDMMRKVQTRVKEEYGSVSAFVAQHDDEVEKS</sequence>
<dbReference type="EMBL" id="CP053021">
    <property type="protein sequence ID" value="QJR01046.1"/>
    <property type="molecule type" value="Genomic_DNA"/>
</dbReference>
<organism evidence="1 2">
    <name type="scientific">Sphingobium yanoikuyae</name>
    <name type="common">Sphingomonas yanoikuyae</name>
    <dbReference type="NCBI Taxonomy" id="13690"/>
    <lineage>
        <taxon>Bacteria</taxon>
        <taxon>Pseudomonadati</taxon>
        <taxon>Pseudomonadota</taxon>
        <taxon>Alphaproteobacteria</taxon>
        <taxon>Sphingomonadales</taxon>
        <taxon>Sphingomonadaceae</taxon>
        <taxon>Sphingobium</taxon>
    </lineage>
</organism>
<gene>
    <name evidence="1" type="ORF">HH800_01835</name>
</gene>
<evidence type="ECO:0000313" key="2">
    <source>
        <dbReference type="Proteomes" id="UP000502611"/>
    </source>
</evidence>
<protein>
    <submittedName>
        <fullName evidence="1">Uncharacterized protein</fullName>
    </submittedName>
</protein>
<name>A0A6M4G2D7_SPHYA</name>
<dbReference type="RefSeq" id="WP_169860015.1">
    <property type="nucleotide sequence ID" value="NZ_CP053021.1"/>
</dbReference>
<proteinExistence type="predicted"/>
<accession>A0A6M4G2D7</accession>